<dbReference type="SUPFAM" id="SSF63848">
    <property type="entry name" value="Cell-division inhibitor MinC, C-terminal domain"/>
    <property type="match status" value="1"/>
</dbReference>
<dbReference type="InterPro" id="IPR036145">
    <property type="entry name" value="MinC_C_sf"/>
</dbReference>
<evidence type="ECO:0000256" key="5">
    <source>
        <dbReference type="ARBA" id="ARBA00046874"/>
    </source>
</evidence>
<dbReference type="HAMAP" id="MF_00267">
    <property type="entry name" value="MinC"/>
    <property type="match status" value="1"/>
</dbReference>
<protein>
    <recommendedName>
        <fullName evidence="6">Probable septum site-determining protein MinC</fullName>
    </recommendedName>
</protein>
<keyword evidence="3 6" id="KW-0717">Septation</keyword>
<evidence type="ECO:0000313" key="10">
    <source>
        <dbReference type="Proteomes" id="UP001596022"/>
    </source>
</evidence>
<evidence type="ECO:0000313" key="9">
    <source>
        <dbReference type="EMBL" id="MFC4618146.1"/>
    </source>
</evidence>
<dbReference type="InterPro" id="IPR013033">
    <property type="entry name" value="MinC"/>
</dbReference>
<comment type="caution">
    <text evidence="9">The sequence shown here is derived from an EMBL/GenBank/DDBJ whole genome shotgun (WGS) entry which is preliminary data.</text>
</comment>
<evidence type="ECO:0000256" key="1">
    <source>
        <dbReference type="ARBA" id="ARBA00006291"/>
    </source>
</evidence>
<sequence>MANNRPLVTIKGKKDGLVLKLDDQCSYHQLIQELKARLAERHAHYQEGPLVSVKVEAGDRFLNQQQKEEIEDIIRSENKLFVAELSSNVISKDDCARLLRQERLRPLKQMVRSGQVLQSDGDLLLIGDVNPGGKVIAKGSIYILGALKGMVHAGSDGSEDKVVVASHFKPTQLIIGDCVGDANELFPDGKGFQMACAFITQDTKTLTVSRLQALVKQTPADRLMAAEGVNHVWEKQ</sequence>
<evidence type="ECO:0000259" key="7">
    <source>
        <dbReference type="Pfam" id="PF03775"/>
    </source>
</evidence>
<dbReference type="InterPro" id="IPR055219">
    <property type="entry name" value="MinC_N_1"/>
</dbReference>
<keyword evidence="10" id="KW-1185">Reference proteome</keyword>
<name>A0ABV9GJB6_9BACL</name>
<dbReference type="EMBL" id="JBHSFW010000001">
    <property type="protein sequence ID" value="MFC4618146.1"/>
    <property type="molecule type" value="Genomic_DNA"/>
</dbReference>
<gene>
    <name evidence="6 9" type="primary">minC</name>
    <name evidence="9" type="ORF">ACFO4N_05315</name>
</gene>
<organism evidence="9 10">
    <name type="scientific">Camelliibacillus cellulosilyticus</name>
    <dbReference type="NCBI Taxonomy" id="2174486"/>
    <lineage>
        <taxon>Bacteria</taxon>
        <taxon>Bacillati</taxon>
        <taxon>Bacillota</taxon>
        <taxon>Bacilli</taxon>
        <taxon>Bacillales</taxon>
        <taxon>Sporolactobacillaceae</taxon>
        <taxon>Camelliibacillus</taxon>
    </lineage>
</organism>
<keyword evidence="2 6" id="KW-0132">Cell division</keyword>
<dbReference type="Pfam" id="PF22642">
    <property type="entry name" value="MinC_N_1"/>
    <property type="match status" value="1"/>
</dbReference>
<proteinExistence type="inferred from homology"/>
<evidence type="ECO:0000256" key="3">
    <source>
        <dbReference type="ARBA" id="ARBA00023210"/>
    </source>
</evidence>
<feature type="domain" description="Septum site-determining protein MinC N-terminal" evidence="8">
    <location>
        <begin position="8"/>
        <end position="83"/>
    </location>
</feature>
<dbReference type="InterPro" id="IPR005526">
    <property type="entry name" value="Septum_form_inhib_MinC_C"/>
</dbReference>
<dbReference type="PANTHER" id="PTHR34108">
    <property type="entry name" value="SEPTUM SITE-DETERMINING PROTEIN MINC"/>
    <property type="match status" value="1"/>
</dbReference>
<keyword evidence="4 6" id="KW-0131">Cell cycle</keyword>
<dbReference type="PANTHER" id="PTHR34108:SF1">
    <property type="entry name" value="SEPTUM SITE-DETERMINING PROTEIN MINC"/>
    <property type="match status" value="1"/>
</dbReference>
<dbReference type="Proteomes" id="UP001596022">
    <property type="component" value="Unassembled WGS sequence"/>
</dbReference>
<dbReference type="NCBIfam" id="TIGR01222">
    <property type="entry name" value="minC"/>
    <property type="match status" value="1"/>
</dbReference>
<comment type="function">
    <text evidence="6">Cell division inhibitor that blocks the formation of polar Z ring septums. Rapidly oscillates between the poles of the cell to destabilize FtsZ filaments that have formed before they mature into polar Z rings. Prevents FtsZ polymerization.</text>
</comment>
<accession>A0ABV9GJB6</accession>
<dbReference type="Pfam" id="PF03775">
    <property type="entry name" value="MinC_C"/>
    <property type="match status" value="1"/>
</dbReference>
<comment type="similarity">
    <text evidence="1 6">Belongs to the MinC family.</text>
</comment>
<evidence type="ECO:0000259" key="8">
    <source>
        <dbReference type="Pfam" id="PF22642"/>
    </source>
</evidence>
<comment type="subunit">
    <text evidence="5 6">Interacts with MinD and FtsZ.</text>
</comment>
<dbReference type="Gene3D" id="3.30.160.540">
    <property type="match status" value="1"/>
</dbReference>
<dbReference type="RefSeq" id="WP_376845149.1">
    <property type="nucleotide sequence ID" value="NZ_JBHSFW010000001.1"/>
</dbReference>
<evidence type="ECO:0000256" key="2">
    <source>
        <dbReference type="ARBA" id="ARBA00022618"/>
    </source>
</evidence>
<dbReference type="Gene3D" id="2.160.20.70">
    <property type="match status" value="1"/>
</dbReference>
<feature type="domain" description="Septum formation inhibitor MinC C-terminal" evidence="7">
    <location>
        <begin position="108"/>
        <end position="208"/>
    </location>
</feature>
<dbReference type="InterPro" id="IPR016098">
    <property type="entry name" value="CAP/MinC_C"/>
</dbReference>
<evidence type="ECO:0000256" key="4">
    <source>
        <dbReference type="ARBA" id="ARBA00023306"/>
    </source>
</evidence>
<reference evidence="10" key="1">
    <citation type="journal article" date="2019" name="Int. J. Syst. Evol. Microbiol.">
        <title>The Global Catalogue of Microorganisms (GCM) 10K type strain sequencing project: providing services to taxonomists for standard genome sequencing and annotation.</title>
        <authorList>
            <consortium name="The Broad Institute Genomics Platform"/>
            <consortium name="The Broad Institute Genome Sequencing Center for Infectious Disease"/>
            <person name="Wu L."/>
            <person name="Ma J."/>
        </authorList>
    </citation>
    <scope>NUCLEOTIDE SEQUENCE [LARGE SCALE GENOMIC DNA]</scope>
    <source>
        <strain evidence="10">CGMCC 1.16306</strain>
    </source>
</reference>
<evidence type="ECO:0000256" key="6">
    <source>
        <dbReference type="HAMAP-Rule" id="MF_00267"/>
    </source>
</evidence>